<keyword evidence="1" id="KW-0812">Transmembrane</keyword>
<name>A0A1H9K2U3_9EURY</name>
<evidence type="ECO:0000313" key="4">
    <source>
        <dbReference type="Proteomes" id="UP000199114"/>
    </source>
</evidence>
<dbReference type="GO" id="GO:0080120">
    <property type="term" value="P:CAAX-box protein maturation"/>
    <property type="evidence" value="ECO:0007669"/>
    <property type="project" value="UniProtKB-ARBA"/>
</dbReference>
<dbReference type="Pfam" id="PF02517">
    <property type="entry name" value="Rce1-like"/>
    <property type="match status" value="1"/>
</dbReference>
<evidence type="ECO:0000313" key="3">
    <source>
        <dbReference type="EMBL" id="SEQ93399.1"/>
    </source>
</evidence>
<dbReference type="EMBL" id="FOFD01000003">
    <property type="protein sequence ID" value="SEQ93399.1"/>
    <property type="molecule type" value="Genomic_DNA"/>
</dbReference>
<evidence type="ECO:0000259" key="2">
    <source>
        <dbReference type="Pfam" id="PF02517"/>
    </source>
</evidence>
<feature type="transmembrane region" description="Helical" evidence="1">
    <location>
        <begin position="147"/>
        <end position="173"/>
    </location>
</feature>
<reference evidence="4" key="1">
    <citation type="submission" date="2016-10" db="EMBL/GenBank/DDBJ databases">
        <authorList>
            <person name="Varghese N."/>
            <person name="Submissions S."/>
        </authorList>
    </citation>
    <scope>NUCLEOTIDE SEQUENCE [LARGE SCALE GENOMIC DNA]</scope>
    <source>
        <strain evidence="4">DSM 25055</strain>
    </source>
</reference>
<protein>
    <recommendedName>
        <fullName evidence="2">CAAX prenyl protease 2/Lysostaphin resistance protein A-like domain-containing protein</fullName>
    </recommendedName>
</protein>
<feature type="transmembrane region" description="Helical" evidence="1">
    <location>
        <begin position="112"/>
        <end position="135"/>
    </location>
</feature>
<gene>
    <name evidence="3" type="ORF">SAMN04489841_2780</name>
</gene>
<dbReference type="GO" id="GO:0004175">
    <property type="term" value="F:endopeptidase activity"/>
    <property type="evidence" value="ECO:0007669"/>
    <property type="project" value="UniProtKB-ARBA"/>
</dbReference>
<keyword evidence="4" id="KW-1185">Reference proteome</keyword>
<dbReference type="OrthoDB" id="275779at2157"/>
<keyword evidence="1" id="KW-1133">Transmembrane helix</keyword>
<dbReference type="PANTHER" id="PTHR36435:SF1">
    <property type="entry name" value="CAAX AMINO TERMINAL PROTEASE FAMILY PROTEIN"/>
    <property type="match status" value="1"/>
</dbReference>
<dbReference type="Proteomes" id="UP000199114">
    <property type="component" value="Unassembled WGS sequence"/>
</dbReference>
<feature type="transmembrane region" description="Helical" evidence="1">
    <location>
        <begin position="74"/>
        <end position="92"/>
    </location>
</feature>
<sequence>MTETTRADDVDQLASDAVPGIGTVLSGVTMAAMAVAVRRGVDDPVVWAGTGFALVAVLAFLVRRHGPLERRIGGPIAAVSSVAVVLLAGYALNQGITVPAALPTGSASVSIPIVFVAFVTAGLTAGLGVADYFGISSGGLKRRSLQTATLSIVGVAGLLATPIVAAILAVPLLPLLEPLSEIENAVFGQVSMAIGTMLVAGGYIVSTDRDLSFIDFERPTLRDLGWIVGGLIVLFGALFAISALMQSTGVESADHSTTQRAQESPELMLVLVPLAILVIGPFEELLYRNVIQKSLYDTFSRFGAVAVASVIFASVHVLAYATAGIGAVIASLGTIFGLSIVLGTIYERTDNLLVPALVHGVYNALLFANLYFLYG</sequence>
<evidence type="ECO:0000256" key="1">
    <source>
        <dbReference type="SAM" id="Phobius"/>
    </source>
</evidence>
<proteinExistence type="predicted"/>
<feature type="transmembrane region" description="Helical" evidence="1">
    <location>
        <begin position="45"/>
        <end position="62"/>
    </location>
</feature>
<dbReference type="AlphaFoldDB" id="A0A1H9K2U3"/>
<dbReference type="PANTHER" id="PTHR36435">
    <property type="entry name" value="SLR1288 PROTEIN"/>
    <property type="match status" value="1"/>
</dbReference>
<feature type="domain" description="CAAX prenyl protease 2/Lysostaphin resistance protein A-like" evidence="2">
    <location>
        <begin position="268"/>
        <end position="365"/>
    </location>
</feature>
<accession>A0A1H9K2U3</accession>
<feature type="transmembrane region" description="Helical" evidence="1">
    <location>
        <begin position="267"/>
        <end position="287"/>
    </location>
</feature>
<feature type="transmembrane region" description="Helical" evidence="1">
    <location>
        <begin position="325"/>
        <end position="345"/>
    </location>
</feature>
<keyword evidence="1" id="KW-0472">Membrane</keyword>
<feature type="transmembrane region" description="Helical" evidence="1">
    <location>
        <begin position="185"/>
        <end position="205"/>
    </location>
</feature>
<organism evidence="3 4">
    <name type="scientific">Natrinema salaciae</name>
    <dbReference type="NCBI Taxonomy" id="1186196"/>
    <lineage>
        <taxon>Archaea</taxon>
        <taxon>Methanobacteriati</taxon>
        <taxon>Methanobacteriota</taxon>
        <taxon>Stenosarchaea group</taxon>
        <taxon>Halobacteria</taxon>
        <taxon>Halobacteriales</taxon>
        <taxon>Natrialbaceae</taxon>
        <taxon>Natrinema</taxon>
    </lineage>
</organism>
<dbReference type="InterPro" id="IPR003675">
    <property type="entry name" value="Rce1/LyrA-like_dom"/>
</dbReference>
<dbReference type="STRING" id="1186196.SAMN04489841_2780"/>
<feature type="transmembrane region" description="Helical" evidence="1">
    <location>
        <begin position="299"/>
        <end position="319"/>
    </location>
</feature>
<dbReference type="RefSeq" id="WP_090618298.1">
    <property type="nucleotide sequence ID" value="NZ_FOFD01000003.1"/>
</dbReference>
<feature type="transmembrane region" description="Helical" evidence="1">
    <location>
        <begin position="352"/>
        <end position="374"/>
    </location>
</feature>
<feature type="transmembrane region" description="Helical" evidence="1">
    <location>
        <begin position="226"/>
        <end position="247"/>
    </location>
</feature>
<dbReference type="InterPro" id="IPR052710">
    <property type="entry name" value="CAAX_protease"/>
</dbReference>